<evidence type="ECO:0000256" key="1">
    <source>
        <dbReference type="ARBA" id="ARBA00022723"/>
    </source>
</evidence>
<dbReference type="EMBL" id="CAEY01000447">
    <property type="status" value="NOT_ANNOTATED_CDS"/>
    <property type="molecule type" value="Genomic_DNA"/>
</dbReference>
<evidence type="ECO:0000256" key="4">
    <source>
        <dbReference type="ARBA" id="ARBA00023242"/>
    </source>
</evidence>
<keyword evidence="1 5" id="KW-0479">Metal-binding</keyword>
<reference evidence="9" key="1">
    <citation type="submission" date="2011-08" db="EMBL/GenBank/DDBJ databases">
        <authorList>
            <person name="Rombauts S."/>
        </authorList>
    </citation>
    <scope>NUCLEOTIDE SEQUENCE</scope>
    <source>
        <strain evidence="9">London</strain>
    </source>
</reference>
<keyword evidence="9" id="KW-1185">Reference proteome</keyword>
<sequence>MENPQSSKQPTTRRPLCARCRNHGEKVPKKGHKRYCRFASCTCINCVIIAERQIVSAKQVALRRLLDAQIILMKVMAMIAMMVMKGVAVSVVQVMIDQNVIEIERKDKSDNHNDCLLMAKMPKQIQQHRYNISIAIWTLSCLILSVFQHSKSYYLGSGTNVHFDGFWIFDRPIPAGLLPLSDYKDNCICWTCANKGTSPILPPFRFQVARGYLHSVSLIAILFFCLFSYFFIELQSFWLLIIIMSLSAAKFVEKGLQKVPKNRRDCYRNDPNLIETVANLFSSLDRTKDIDHEQYGELIFDESEQDIENVATHEPISMDKEVFLFDYITRAIDYVNSGHSFKSTNHTFRRVKYPNYIT</sequence>
<comment type="subcellular location">
    <subcellularLocation>
        <location evidence="5">Nucleus</location>
    </subcellularLocation>
</comment>
<dbReference type="Gene3D" id="4.10.1040.10">
    <property type="entry name" value="DM DNA-binding domain"/>
    <property type="match status" value="1"/>
</dbReference>
<keyword evidence="6" id="KW-0812">Transmembrane</keyword>
<name>T1JRB2_TETUR</name>
<organism evidence="8 9">
    <name type="scientific">Tetranychus urticae</name>
    <name type="common">Two-spotted spider mite</name>
    <dbReference type="NCBI Taxonomy" id="32264"/>
    <lineage>
        <taxon>Eukaryota</taxon>
        <taxon>Metazoa</taxon>
        <taxon>Ecdysozoa</taxon>
        <taxon>Arthropoda</taxon>
        <taxon>Chelicerata</taxon>
        <taxon>Arachnida</taxon>
        <taxon>Acari</taxon>
        <taxon>Acariformes</taxon>
        <taxon>Trombidiformes</taxon>
        <taxon>Prostigmata</taxon>
        <taxon>Eleutherengona</taxon>
        <taxon>Raphignathae</taxon>
        <taxon>Tetranychoidea</taxon>
        <taxon>Tetranychidae</taxon>
        <taxon>Tetranychus</taxon>
    </lineage>
</organism>
<feature type="transmembrane region" description="Helical" evidence="6">
    <location>
        <begin position="71"/>
        <end position="96"/>
    </location>
</feature>
<dbReference type="HOGENOM" id="CLU_1629187_0_0_1"/>
<keyword evidence="3 5" id="KW-0238">DNA-binding</keyword>
<dbReference type="PANTHER" id="PTHR12322:SF53">
    <property type="entry name" value="DOUBLESEX-MAB RELATED 11E"/>
    <property type="match status" value="1"/>
</dbReference>
<keyword evidence="4 5" id="KW-0539">Nucleus</keyword>
<dbReference type="PANTHER" id="PTHR12322">
    <property type="entry name" value="DOUBLESEX AND MAB-3 RELATED TRANSCRIPTION FACTOR DMRT"/>
    <property type="match status" value="1"/>
</dbReference>
<feature type="domain" description="DM" evidence="7">
    <location>
        <begin position="17"/>
        <end position="64"/>
    </location>
</feature>
<dbReference type="FunFam" id="4.10.1040.10:FF:000001">
    <property type="entry name" value="doublesex- and mab-3-related transcription factor 1"/>
    <property type="match status" value="1"/>
</dbReference>
<dbReference type="STRING" id="32264.T1JRB2"/>
<dbReference type="Pfam" id="PF00751">
    <property type="entry name" value="DM"/>
    <property type="match status" value="1"/>
</dbReference>
<reference evidence="8" key="2">
    <citation type="submission" date="2015-06" db="UniProtKB">
        <authorList>
            <consortium name="EnsemblMetazoa"/>
        </authorList>
    </citation>
    <scope>IDENTIFICATION</scope>
</reference>
<dbReference type="AlphaFoldDB" id="T1JRB2"/>
<evidence type="ECO:0000256" key="3">
    <source>
        <dbReference type="ARBA" id="ARBA00023125"/>
    </source>
</evidence>
<feature type="transmembrane region" description="Helical" evidence="6">
    <location>
        <begin position="211"/>
        <end position="231"/>
    </location>
</feature>
<evidence type="ECO:0000313" key="8">
    <source>
        <dbReference type="EnsemblMetazoa" id="tetur01g06270.1"/>
    </source>
</evidence>
<feature type="transmembrane region" description="Helical" evidence="6">
    <location>
        <begin position="130"/>
        <end position="147"/>
    </location>
</feature>
<dbReference type="SUPFAM" id="SSF82927">
    <property type="entry name" value="Cysteine-rich DNA binding domain, (DM domain)"/>
    <property type="match status" value="1"/>
</dbReference>
<dbReference type="GO" id="GO:0007548">
    <property type="term" value="P:sex differentiation"/>
    <property type="evidence" value="ECO:0007669"/>
    <property type="project" value="TreeGrafter"/>
</dbReference>
<dbReference type="InterPro" id="IPR001275">
    <property type="entry name" value="DM_DNA-bd"/>
</dbReference>
<keyword evidence="6" id="KW-1133">Transmembrane helix</keyword>
<evidence type="ECO:0000256" key="6">
    <source>
        <dbReference type="SAM" id="Phobius"/>
    </source>
</evidence>
<keyword evidence="6" id="KW-0472">Membrane</keyword>
<dbReference type="GO" id="GO:0000981">
    <property type="term" value="F:DNA-binding transcription factor activity, RNA polymerase II-specific"/>
    <property type="evidence" value="ECO:0007669"/>
    <property type="project" value="TreeGrafter"/>
</dbReference>
<accession>T1JRB2</accession>
<proteinExistence type="predicted"/>
<feature type="DNA-binding region" description="DM" evidence="5">
    <location>
        <begin position="17"/>
        <end position="64"/>
    </location>
</feature>
<evidence type="ECO:0000256" key="2">
    <source>
        <dbReference type="ARBA" id="ARBA00022833"/>
    </source>
</evidence>
<dbReference type="InterPro" id="IPR036407">
    <property type="entry name" value="DM_DNA-bd_sf"/>
</dbReference>
<dbReference type="EnsemblMetazoa" id="tetur01g06270.1">
    <property type="protein sequence ID" value="tetur01g06270.1"/>
    <property type="gene ID" value="tetur01g06270"/>
</dbReference>
<dbReference type="PROSITE" id="PS40000">
    <property type="entry name" value="DM_1"/>
    <property type="match status" value="1"/>
</dbReference>
<dbReference type="GO" id="GO:0005634">
    <property type="term" value="C:nucleus"/>
    <property type="evidence" value="ECO:0007669"/>
    <property type="project" value="UniProtKB-SubCell"/>
</dbReference>
<dbReference type="SMART" id="SM00301">
    <property type="entry name" value="DM"/>
    <property type="match status" value="1"/>
</dbReference>
<protein>
    <recommendedName>
        <fullName evidence="7">DM domain-containing protein</fullName>
    </recommendedName>
</protein>
<dbReference type="InterPro" id="IPR026607">
    <property type="entry name" value="DMRT"/>
</dbReference>
<dbReference type="Proteomes" id="UP000015104">
    <property type="component" value="Unassembled WGS sequence"/>
</dbReference>
<evidence type="ECO:0000313" key="9">
    <source>
        <dbReference type="Proteomes" id="UP000015104"/>
    </source>
</evidence>
<dbReference type="eggNOG" id="KOG3815">
    <property type="taxonomic scope" value="Eukaryota"/>
</dbReference>
<dbReference type="PROSITE" id="PS50809">
    <property type="entry name" value="DM_2"/>
    <property type="match status" value="1"/>
</dbReference>
<dbReference type="GO" id="GO:0000978">
    <property type="term" value="F:RNA polymerase II cis-regulatory region sequence-specific DNA binding"/>
    <property type="evidence" value="ECO:0007669"/>
    <property type="project" value="TreeGrafter"/>
</dbReference>
<evidence type="ECO:0000256" key="5">
    <source>
        <dbReference type="PROSITE-ProRule" id="PRU00070"/>
    </source>
</evidence>
<keyword evidence="2 5" id="KW-0862">Zinc</keyword>
<evidence type="ECO:0000259" key="7">
    <source>
        <dbReference type="PROSITE" id="PS50809"/>
    </source>
</evidence>
<dbReference type="GO" id="GO:0046872">
    <property type="term" value="F:metal ion binding"/>
    <property type="evidence" value="ECO:0007669"/>
    <property type="project" value="UniProtKB-KW"/>
</dbReference>